<feature type="region of interest" description="Disordered" evidence="2">
    <location>
        <begin position="299"/>
        <end position="319"/>
    </location>
</feature>
<evidence type="ECO:0008006" key="5">
    <source>
        <dbReference type="Google" id="ProtNLM"/>
    </source>
</evidence>
<dbReference type="EMBL" id="GL377316">
    <property type="protein sequence ID" value="EFI91623.1"/>
    <property type="molecule type" value="Genomic_DNA"/>
</dbReference>
<evidence type="ECO:0000256" key="2">
    <source>
        <dbReference type="SAM" id="MobiDB-lite"/>
    </source>
</evidence>
<evidence type="ECO:0000313" key="3">
    <source>
        <dbReference type="EMBL" id="EFI91623.1"/>
    </source>
</evidence>
<dbReference type="GeneID" id="9593243"/>
<dbReference type="AlphaFoldDB" id="D8QKK9"/>
<accession>D8QKK9</accession>
<keyword evidence="4" id="KW-1185">Reference proteome</keyword>
<gene>
    <name evidence="3" type="ORF">SCHCODRAFT_238531</name>
</gene>
<dbReference type="HOGENOM" id="CLU_286067_0_0_1"/>
<sequence>MDREQDPLKIPEILGAIFDADIPGRYPMLASACLVNKLWRALARERLYAKIDLSVVLRLLPEDAWYIYDDPGDGGDLQPTQDDLNRHHVTKNEGLRHPTLTLRRAITQHDWATLSHLTEHVHEIVTIGDYTVTEDNQGVYEVSEWGQLALNQPVVYGTLAACLPYFCLFPRLHTLYVTSFGGFPGVLRLFFSPELRAVHLEAAMYDFDAAICISAFVDERTGICPVQYMTLNHKLDSSPSGTLALAEKLLACTTLRELAIDYIDPLLWPSIALLPSLQKLEIKWSPRVIFGRRDRESDEPEFEDYEGADEPNDADVLPSRNEIRGTAFPALKTLIFASEEACSLTGVQLRTILEMRDAPWALEKLDIPFGTLDMNFKYSARTIFRYLRDHIQADTLTHLTLGTLREWRRASMGYNPLSGISELFGFSQLTVLRLFCFFHPPQSFEPLDAAETQDIARSFPRLRELQLAMPILPSEIGVFALHCRELQTLALCPSAIDPDTDLSELVWQEVAPAHTGPALRRFGICTEQMSRPDRDWIYLRLYARSVYPNAMIRQVPELLSIVLDFVVEDGYDHGIRSACYVARCWRSIAEERLWAQVDLSIVLRKLPDDAWYIYDTLRRVISQADWAAILPKTGLVRTMQTVGGPSGPAELLSKWGRLALAPVVYDMLAASIPNICLFPHLHSLSVRAFGRHPNALRLFLSPQLHLVQVEAQVQASAAAASIAALIDPTTGVSPVQEMMLNHRYGSSDANLAVLAVNLSACTALRRLTIEYMDPLLWPSVALLPSLEELTMRWRPEVTFGYDVDIEDGVYDSDDFDGEDPMDDAQVLPSRDQINGTAFPALKSLVFPSQTWGTFTFTQFRTILEMRDEPWALEKLVIPDESLRLRLKYSARTLFCYIQRHIRADTLTHLSLSSMWEWRQGGRGNQYDYLSCISELFGFSQLTVLHLRCFYWESEPGEFKPLSVAQTRELARSFPRLRDLLLAFPFRPTEIGVFAQYCPDLRELRLNVQFYSEDAEEMDADLEDLLEQLLPPAHQGVALECLELGTEEVQYDDDREELLEFAQQVYPNATIREVRRAEDLGR</sequence>
<protein>
    <recommendedName>
        <fullName evidence="5">F-box domain-containing protein</fullName>
    </recommendedName>
</protein>
<keyword evidence="1" id="KW-0175">Coiled coil</keyword>
<evidence type="ECO:0000256" key="1">
    <source>
        <dbReference type="SAM" id="Coils"/>
    </source>
</evidence>
<dbReference type="Proteomes" id="UP000007431">
    <property type="component" value="Unassembled WGS sequence"/>
</dbReference>
<dbReference type="OrthoDB" id="10354742at2759"/>
<name>D8QKK9_SCHCM</name>
<feature type="coiled-coil region" evidence="1">
    <location>
        <begin position="1000"/>
        <end position="1027"/>
    </location>
</feature>
<dbReference type="KEGG" id="scm:SCHCO_02521085"/>
<dbReference type="RefSeq" id="XP_003026526.1">
    <property type="nucleotide sequence ID" value="XM_003026480.1"/>
</dbReference>
<reference evidence="3 4" key="1">
    <citation type="journal article" date="2010" name="Nat. Biotechnol.">
        <title>Genome sequence of the model mushroom Schizophyllum commune.</title>
        <authorList>
            <person name="Ohm R.A."/>
            <person name="de Jong J.F."/>
            <person name="Lugones L.G."/>
            <person name="Aerts A."/>
            <person name="Kothe E."/>
            <person name="Stajich J.E."/>
            <person name="de Vries R.P."/>
            <person name="Record E."/>
            <person name="Levasseur A."/>
            <person name="Baker S.E."/>
            <person name="Bartholomew K.A."/>
            <person name="Coutinho P.M."/>
            <person name="Erdmann S."/>
            <person name="Fowler T.J."/>
            <person name="Gathman A.C."/>
            <person name="Lombard V."/>
            <person name="Henrissat B."/>
            <person name="Knabe N."/>
            <person name="Kuees U."/>
            <person name="Lilly W.W."/>
            <person name="Lindquist E."/>
            <person name="Lucas S."/>
            <person name="Magnuson J.K."/>
            <person name="Piumi F."/>
            <person name="Raudaskoski M."/>
            <person name="Salamov A."/>
            <person name="Schmutz J."/>
            <person name="Schwarze F.W.M.R."/>
            <person name="vanKuyk P.A."/>
            <person name="Horton J.S."/>
            <person name="Grigoriev I.V."/>
            <person name="Woesten H.A.B."/>
        </authorList>
    </citation>
    <scope>NUCLEOTIDE SEQUENCE [LARGE SCALE GENOMIC DNA]</scope>
    <source>
        <strain evidence="4">H4-8 / FGSC 9210</strain>
    </source>
</reference>
<organism evidence="4">
    <name type="scientific">Schizophyllum commune (strain H4-8 / FGSC 9210)</name>
    <name type="common">Split gill fungus</name>
    <dbReference type="NCBI Taxonomy" id="578458"/>
    <lineage>
        <taxon>Eukaryota</taxon>
        <taxon>Fungi</taxon>
        <taxon>Dikarya</taxon>
        <taxon>Basidiomycota</taxon>
        <taxon>Agaricomycotina</taxon>
        <taxon>Agaricomycetes</taxon>
        <taxon>Agaricomycetidae</taxon>
        <taxon>Agaricales</taxon>
        <taxon>Schizophyllaceae</taxon>
        <taxon>Schizophyllum</taxon>
    </lineage>
</organism>
<feature type="compositionally biased region" description="Acidic residues" evidence="2">
    <location>
        <begin position="299"/>
        <end position="313"/>
    </location>
</feature>
<dbReference type="InParanoid" id="D8QKK9"/>
<evidence type="ECO:0000313" key="4">
    <source>
        <dbReference type="Proteomes" id="UP000007431"/>
    </source>
</evidence>
<dbReference type="SUPFAM" id="SSF52058">
    <property type="entry name" value="L domain-like"/>
    <property type="match status" value="1"/>
</dbReference>
<proteinExistence type="predicted"/>
<dbReference type="VEuPathDB" id="FungiDB:SCHCODRAFT_02521085"/>